<dbReference type="EMBL" id="KV920283">
    <property type="protein sequence ID" value="OSX68617.1"/>
    <property type="molecule type" value="Genomic_DNA"/>
</dbReference>
<evidence type="ECO:0000313" key="3">
    <source>
        <dbReference type="Proteomes" id="UP000218209"/>
    </source>
</evidence>
<feature type="compositionally biased region" description="Basic residues" evidence="1">
    <location>
        <begin position="16"/>
        <end position="25"/>
    </location>
</feature>
<evidence type="ECO:0000256" key="1">
    <source>
        <dbReference type="SAM" id="MobiDB-lite"/>
    </source>
</evidence>
<name>A0A1X6NJ23_PORUM</name>
<reference evidence="2 3" key="1">
    <citation type="submission" date="2017-03" db="EMBL/GenBank/DDBJ databases">
        <title>WGS assembly of Porphyra umbilicalis.</title>
        <authorList>
            <person name="Brawley S.H."/>
            <person name="Blouin N.A."/>
            <person name="Ficko-Blean E."/>
            <person name="Wheeler G.L."/>
            <person name="Lohr M."/>
            <person name="Goodson H.V."/>
            <person name="Jenkins J.W."/>
            <person name="Blaby-Haas C.E."/>
            <person name="Helliwell K.E."/>
            <person name="Chan C."/>
            <person name="Marriage T."/>
            <person name="Bhattacharya D."/>
            <person name="Klein A.S."/>
            <person name="Badis Y."/>
            <person name="Brodie J."/>
            <person name="Cao Y."/>
            <person name="Collen J."/>
            <person name="Dittami S.M."/>
            <person name="Gachon C.M."/>
            <person name="Green B.R."/>
            <person name="Karpowicz S."/>
            <person name="Kim J.W."/>
            <person name="Kudahl U."/>
            <person name="Lin S."/>
            <person name="Michel G."/>
            <person name="Mittag M."/>
            <person name="Olson B.J."/>
            <person name="Pangilinan J."/>
            <person name="Peng Y."/>
            <person name="Qiu H."/>
            <person name="Shu S."/>
            <person name="Singer J.T."/>
            <person name="Smith A.G."/>
            <person name="Sprecher B.N."/>
            <person name="Wagner V."/>
            <person name="Wang W."/>
            <person name="Wang Z.-Y."/>
            <person name="Yan J."/>
            <person name="Yarish C."/>
            <person name="Zoeuner-Riek S."/>
            <person name="Zhuang Y."/>
            <person name="Zou Y."/>
            <person name="Lindquist E.A."/>
            <person name="Grimwood J."/>
            <person name="Barry K."/>
            <person name="Rokhsar D.S."/>
            <person name="Schmutz J."/>
            <person name="Stiller J.W."/>
            <person name="Grossman A.R."/>
            <person name="Prochnik S.E."/>
        </authorList>
    </citation>
    <scope>NUCLEOTIDE SEQUENCE [LARGE SCALE GENOMIC DNA]</scope>
    <source>
        <strain evidence="2">4086291</strain>
    </source>
</reference>
<organism evidence="2 3">
    <name type="scientific">Porphyra umbilicalis</name>
    <name type="common">Purple laver</name>
    <name type="synonym">Red alga</name>
    <dbReference type="NCBI Taxonomy" id="2786"/>
    <lineage>
        <taxon>Eukaryota</taxon>
        <taxon>Rhodophyta</taxon>
        <taxon>Bangiophyceae</taxon>
        <taxon>Bangiales</taxon>
        <taxon>Bangiaceae</taxon>
        <taxon>Porphyra</taxon>
    </lineage>
</organism>
<sequence>MASPATWTAPPAAAKAAHHPNRHAARPSGAQNMPLAGPSQASPSPQNAQVLKQLRSRPHPPPPRPPSTRPSQHNRRGQCKVISATTGTTAEVRCSGRVQG</sequence>
<dbReference type="Proteomes" id="UP000218209">
    <property type="component" value="Unassembled WGS sequence"/>
</dbReference>
<evidence type="ECO:0000313" key="2">
    <source>
        <dbReference type="EMBL" id="OSX68617.1"/>
    </source>
</evidence>
<gene>
    <name evidence="2" type="ORF">BU14_2489s0001</name>
</gene>
<protein>
    <submittedName>
        <fullName evidence="2">Uncharacterized protein</fullName>
    </submittedName>
</protein>
<proteinExistence type="predicted"/>
<feature type="compositionally biased region" description="Pro residues" evidence="1">
    <location>
        <begin position="59"/>
        <end position="68"/>
    </location>
</feature>
<feature type="compositionally biased region" description="Polar residues" evidence="1">
    <location>
        <begin position="39"/>
        <end position="50"/>
    </location>
</feature>
<dbReference type="AlphaFoldDB" id="A0A1X6NJ23"/>
<feature type="compositionally biased region" description="Low complexity" evidence="1">
    <location>
        <begin position="1"/>
        <end position="15"/>
    </location>
</feature>
<accession>A0A1X6NJ23</accession>
<keyword evidence="3" id="KW-1185">Reference proteome</keyword>
<feature type="region of interest" description="Disordered" evidence="1">
    <location>
        <begin position="1"/>
        <end position="100"/>
    </location>
</feature>